<comment type="caution">
    <text evidence="1">The sequence shown here is derived from an EMBL/GenBank/DDBJ whole genome shotgun (WGS) entry which is preliminary data.</text>
</comment>
<protein>
    <recommendedName>
        <fullName evidence="3">CopG family transcriptional regulator</fullName>
    </recommendedName>
</protein>
<dbReference type="AlphaFoldDB" id="A0A3S1AHZ9"/>
<dbReference type="GO" id="GO:0006355">
    <property type="term" value="P:regulation of DNA-templated transcription"/>
    <property type="evidence" value="ECO:0007669"/>
    <property type="project" value="InterPro"/>
</dbReference>
<organism evidence="1 2">
    <name type="scientific">Dulcicalothrix desertica PCC 7102</name>
    <dbReference type="NCBI Taxonomy" id="232991"/>
    <lineage>
        <taxon>Bacteria</taxon>
        <taxon>Bacillati</taxon>
        <taxon>Cyanobacteriota</taxon>
        <taxon>Cyanophyceae</taxon>
        <taxon>Nostocales</taxon>
        <taxon>Calotrichaceae</taxon>
        <taxon>Dulcicalothrix</taxon>
    </lineage>
</organism>
<dbReference type="EMBL" id="RSCL01000020">
    <property type="protein sequence ID" value="RUT01214.1"/>
    <property type="molecule type" value="Genomic_DNA"/>
</dbReference>
<proteinExistence type="predicted"/>
<evidence type="ECO:0000313" key="2">
    <source>
        <dbReference type="Proteomes" id="UP000271624"/>
    </source>
</evidence>
<dbReference type="OrthoDB" id="516148at2"/>
<dbReference type="RefSeq" id="WP_127084926.1">
    <property type="nucleotide sequence ID" value="NZ_RSCL01000020.1"/>
</dbReference>
<dbReference type="InterPro" id="IPR013321">
    <property type="entry name" value="Arc_rbn_hlx_hlx"/>
</dbReference>
<reference evidence="1" key="1">
    <citation type="submission" date="2018-12" db="EMBL/GenBank/DDBJ databases">
        <authorList>
            <person name="Will S."/>
            <person name="Neumann-Schaal M."/>
            <person name="Henke P."/>
        </authorList>
    </citation>
    <scope>NUCLEOTIDE SEQUENCE</scope>
    <source>
        <strain evidence="1">PCC 7102</strain>
    </source>
</reference>
<dbReference type="Gene3D" id="1.10.1220.10">
    <property type="entry name" value="Met repressor-like"/>
    <property type="match status" value="1"/>
</dbReference>
<sequence length="74" mass="8332">MAYREDQLNLRVDAELKKAFIAKAKENGTTATHLIVDFMKEYLGLAPSQSSDEMAEMKQRLAKLEQLVMGELTA</sequence>
<accession>A0A3S1AHZ9</accession>
<evidence type="ECO:0000313" key="1">
    <source>
        <dbReference type="EMBL" id="RUT01214.1"/>
    </source>
</evidence>
<name>A0A3S1AHZ9_9CYAN</name>
<keyword evidence="2" id="KW-1185">Reference proteome</keyword>
<evidence type="ECO:0008006" key="3">
    <source>
        <dbReference type="Google" id="ProtNLM"/>
    </source>
</evidence>
<gene>
    <name evidence="1" type="ORF">DSM106972_067650</name>
</gene>
<dbReference type="Proteomes" id="UP000271624">
    <property type="component" value="Unassembled WGS sequence"/>
</dbReference>
<reference evidence="1" key="2">
    <citation type="journal article" date="2019" name="Genome Biol. Evol.">
        <title>Day and night: Metabolic profiles and evolutionary relationships of six axenic non-marine cyanobacteria.</title>
        <authorList>
            <person name="Will S.E."/>
            <person name="Henke P."/>
            <person name="Boedeker C."/>
            <person name="Huang S."/>
            <person name="Brinkmann H."/>
            <person name="Rohde M."/>
            <person name="Jarek M."/>
            <person name="Friedl T."/>
            <person name="Seufert S."/>
            <person name="Schumacher M."/>
            <person name="Overmann J."/>
            <person name="Neumann-Schaal M."/>
            <person name="Petersen J."/>
        </authorList>
    </citation>
    <scope>NUCLEOTIDE SEQUENCE [LARGE SCALE GENOMIC DNA]</scope>
    <source>
        <strain evidence="1">PCC 7102</strain>
    </source>
</reference>